<dbReference type="EMBL" id="JACOOH010000003">
    <property type="protein sequence ID" value="MBC5620965.1"/>
    <property type="molecule type" value="Genomic_DNA"/>
</dbReference>
<keyword evidence="1" id="KW-0812">Transmembrane</keyword>
<feature type="transmembrane region" description="Helical" evidence="1">
    <location>
        <begin position="7"/>
        <end position="25"/>
    </location>
</feature>
<reference evidence="2 3" key="1">
    <citation type="submission" date="2020-08" db="EMBL/GenBank/DDBJ databases">
        <title>Genome public.</title>
        <authorList>
            <person name="Liu C."/>
            <person name="Sun Q."/>
        </authorList>
    </citation>
    <scope>NUCLEOTIDE SEQUENCE [LARGE SCALE GENOMIC DNA]</scope>
    <source>
        <strain evidence="2 3">NSJ-56</strain>
    </source>
</reference>
<keyword evidence="3" id="KW-1185">Reference proteome</keyword>
<evidence type="ECO:0000313" key="3">
    <source>
        <dbReference type="Proteomes" id="UP000646484"/>
    </source>
</evidence>
<protein>
    <submittedName>
        <fullName evidence="2">Uncharacterized protein</fullName>
    </submittedName>
</protein>
<proteinExistence type="predicted"/>
<organism evidence="2 3">
    <name type="scientific">Butyricimonas hominis</name>
    <dbReference type="NCBI Taxonomy" id="2763032"/>
    <lineage>
        <taxon>Bacteria</taxon>
        <taxon>Pseudomonadati</taxon>
        <taxon>Bacteroidota</taxon>
        <taxon>Bacteroidia</taxon>
        <taxon>Bacteroidales</taxon>
        <taxon>Odoribacteraceae</taxon>
        <taxon>Butyricimonas</taxon>
    </lineage>
</organism>
<sequence>MKIKNNSLWIILFIIYTIVIILLTWRHYHIVQNLNKVIISQEILIETSRADLKIRLISENEIQKESKYLEQILKADNFDDALFMYVPLSTCDDCNAAIYEDIALSTKNSKRPIYILTPLSKFRANKKFFSKYNWHVVSLKKELTLSRGEKPILFSMTLGYCKNFIVLNKNESEKIKAYFENTHNSIPECE</sequence>
<evidence type="ECO:0000313" key="2">
    <source>
        <dbReference type="EMBL" id="MBC5620965.1"/>
    </source>
</evidence>
<gene>
    <name evidence="2" type="ORF">H8S64_07635</name>
</gene>
<keyword evidence="1" id="KW-1133">Transmembrane helix</keyword>
<dbReference type="RefSeq" id="WP_186975613.1">
    <property type="nucleotide sequence ID" value="NZ_JACOOH010000003.1"/>
</dbReference>
<name>A0ABR7D071_9BACT</name>
<comment type="caution">
    <text evidence="2">The sequence shown here is derived from an EMBL/GenBank/DDBJ whole genome shotgun (WGS) entry which is preliminary data.</text>
</comment>
<dbReference type="Proteomes" id="UP000646484">
    <property type="component" value="Unassembled WGS sequence"/>
</dbReference>
<accession>A0ABR7D071</accession>
<evidence type="ECO:0000256" key="1">
    <source>
        <dbReference type="SAM" id="Phobius"/>
    </source>
</evidence>
<keyword evidence="1" id="KW-0472">Membrane</keyword>